<evidence type="ECO:0000256" key="10">
    <source>
        <dbReference type="ARBA" id="ARBA00047838"/>
    </source>
</evidence>
<comment type="function">
    <text evidence="8">IGPS catalyzes the conversion of PRFAR and glutamine to IGP, AICAR and glutamate. The HisF subunit catalyzes the cyclization activity that produces IGP and AICAR from PRFAR using the ammonia provided by the HisH subunit.</text>
</comment>
<proteinExistence type="inferred from homology"/>
<organism evidence="12 13">
    <name type="scientific">Jeongeupia naejangsanensis</name>
    <dbReference type="NCBI Taxonomy" id="613195"/>
    <lineage>
        <taxon>Bacteria</taxon>
        <taxon>Pseudomonadati</taxon>
        <taxon>Pseudomonadota</taxon>
        <taxon>Betaproteobacteria</taxon>
        <taxon>Neisseriales</taxon>
        <taxon>Chitinibacteraceae</taxon>
        <taxon>Jeongeupia</taxon>
    </lineage>
</organism>
<dbReference type="EMBL" id="JAESND010000010">
    <property type="protein sequence ID" value="MBM3117386.1"/>
    <property type="molecule type" value="Genomic_DNA"/>
</dbReference>
<evidence type="ECO:0000256" key="8">
    <source>
        <dbReference type="ARBA" id="ARBA00025475"/>
    </source>
</evidence>
<comment type="pathway">
    <text evidence="1">Amino-acid biosynthesis; L-histidine biosynthesis; L-histidine from 5-phospho-alpha-D-ribose 1-diphosphate: step 5/9.</text>
</comment>
<protein>
    <recommendedName>
        <fullName evidence="4">imidazole glycerol-phosphate synthase</fullName>
        <ecNumber evidence="4">4.3.2.10</ecNumber>
    </recommendedName>
    <alternativeName>
        <fullName evidence="9">IGP synthase cyclase subunit</fullName>
    </alternativeName>
</protein>
<comment type="subunit">
    <text evidence="3">Heterodimer of HisH and HisF.</text>
</comment>
<evidence type="ECO:0000256" key="2">
    <source>
        <dbReference type="ARBA" id="ARBA00009667"/>
    </source>
</evidence>
<dbReference type="InterPro" id="IPR011060">
    <property type="entry name" value="RibuloseP-bd_barrel"/>
</dbReference>
<evidence type="ECO:0000256" key="7">
    <source>
        <dbReference type="ARBA" id="ARBA00023239"/>
    </source>
</evidence>
<evidence type="ECO:0000313" key="12">
    <source>
        <dbReference type="EMBL" id="MBM3117386.1"/>
    </source>
</evidence>
<keyword evidence="7 12" id="KW-0456">Lyase</keyword>
<dbReference type="InterPro" id="IPR013785">
    <property type="entry name" value="Aldolase_TIM"/>
</dbReference>
<evidence type="ECO:0000256" key="3">
    <source>
        <dbReference type="ARBA" id="ARBA00011152"/>
    </source>
</evidence>
<gene>
    <name evidence="12" type="primary">hisF</name>
    <name evidence="12" type="ORF">JMJ54_16240</name>
</gene>
<dbReference type="Pfam" id="PF00977">
    <property type="entry name" value="His_biosynth"/>
    <property type="match status" value="1"/>
</dbReference>
<evidence type="ECO:0000256" key="4">
    <source>
        <dbReference type="ARBA" id="ARBA00012809"/>
    </source>
</evidence>
<dbReference type="CDD" id="cd04731">
    <property type="entry name" value="HisF"/>
    <property type="match status" value="1"/>
</dbReference>
<comment type="caution">
    <text evidence="12">The sequence shown here is derived from an EMBL/GenBank/DDBJ whole genome shotgun (WGS) entry which is preliminary data.</text>
</comment>
<name>A0ABS2BP34_9NEIS</name>
<dbReference type="PANTHER" id="PTHR21235:SF2">
    <property type="entry name" value="IMIDAZOLE GLYCEROL PHOSPHATE SYNTHASE HISHF"/>
    <property type="match status" value="1"/>
</dbReference>
<comment type="similarity">
    <text evidence="2 11">Belongs to the HisA/HisF family.</text>
</comment>
<evidence type="ECO:0000256" key="1">
    <source>
        <dbReference type="ARBA" id="ARBA00005091"/>
    </source>
</evidence>
<reference evidence="12 13" key="1">
    <citation type="submission" date="2021-01" db="EMBL/GenBank/DDBJ databases">
        <title>Draft Genome Sequence and Polyhydroxyalkanoate Biosynthetic Potential of Jeongeupia naejangsanensis Type Strain DSM 24253.</title>
        <authorList>
            <person name="Turrini P."/>
            <person name="Artuso I."/>
            <person name="Lugli G.A."/>
            <person name="Frangipani E."/>
            <person name="Ventura M."/>
            <person name="Visca P."/>
        </authorList>
    </citation>
    <scope>NUCLEOTIDE SEQUENCE [LARGE SCALE GENOMIC DNA]</scope>
    <source>
        <strain evidence="12 13">DSM 24253</strain>
    </source>
</reference>
<dbReference type="RefSeq" id="WP_203539608.1">
    <property type="nucleotide sequence ID" value="NZ_JAESND010000010.1"/>
</dbReference>
<accession>A0ABS2BP34</accession>
<keyword evidence="13" id="KW-1185">Reference proteome</keyword>
<keyword evidence="5 11" id="KW-0028">Amino-acid biosynthesis</keyword>
<dbReference type="InterPro" id="IPR004651">
    <property type="entry name" value="HisF"/>
</dbReference>
<dbReference type="SUPFAM" id="SSF51366">
    <property type="entry name" value="Ribulose-phoshate binding barrel"/>
    <property type="match status" value="1"/>
</dbReference>
<evidence type="ECO:0000256" key="11">
    <source>
        <dbReference type="RuleBase" id="RU003657"/>
    </source>
</evidence>
<dbReference type="GO" id="GO:0016829">
    <property type="term" value="F:lyase activity"/>
    <property type="evidence" value="ECO:0007669"/>
    <property type="project" value="UniProtKB-KW"/>
</dbReference>
<evidence type="ECO:0000313" key="13">
    <source>
        <dbReference type="Proteomes" id="UP000809431"/>
    </source>
</evidence>
<dbReference type="Proteomes" id="UP000809431">
    <property type="component" value="Unassembled WGS sequence"/>
</dbReference>
<dbReference type="PANTHER" id="PTHR21235">
    <property type="entry name" value="IMIDAZOLE GLYCEROL PHOSPHATE SYNTHASE SUBUNIT HISF/H IGP SYNTHASE SUBUNIT HISF/H"/>
    <property type="match status" value="1"/>
</dbReference>
<evidence type="ECO:0000256" key="5">
    <source>
        <dbReference type="ARBA" id="ARBA00022605"/>
    </source>
</evidence>
<comment type="catalytic activity">
    <reaction evidence="10">
        <text>5-[(5-phospho-1-deoxy-D-ribulos-1-ylimino)methylamino]-1-(5-phospho-beta-D-ribosyl)imidazole-4-carboxamide + L-glutamine = D-erythro-1-(imidazol-4-yl)glycerol 3-phosphate + 5-amino-1-(5-phospho-beta-D-ribosyl)imidazole-4-carboxamide + L-glutamate + H(+)</text>
        <dbReference type="Rhea" id="RHEA:24793"/>
        <dbReference type="ChEBI" id="CHEBI:15378"/>
        <dbReference type="ChEBI" id="CHEBI:29985"/>
        <dbReference type="ChEBI" id="CHEBI:58278"/>
        <dbReference type="ChEBI" id="CHEBI:58359"/>
        <dbReference type="ChEBI" id="CHEBI:58475"/>
        <dbReference type="ChEBI" id="CHEBI:58525"/>
        <dbReference type="EC" id="4.3.2.10"/>
    </reaction>
</comment>
<sequence>MLRPRIIPCLLVHQGGLVKTQGFKSPKYVGDPINAVKIFNEKESDELIVLDIDATVHGVGPNYSLIAKLAEECRMPLCYGGGVTSAEQAVRIIDLGVEKVAISSAAIANPALLGGIATAIGRQSVVAVVDVRKRSGLFAKGYEVCTHNARQAHKVDPVELAVRLQEAGAGEIVINVVDRDGEMKGYDLELARKMREALRVPMTFLGGAGSLEDIGELVGTCGIVGAAAGSLFVFKGKYRAVLINYPSSAQKDEICRRALQFTKN</sequence>
<keyword evidence="6 11" id="KW-0368">Histidine biosynthesis</keyword>
<dbReference type="InterPro" id="IPR050064">
    <property type="entry name" value="IGPS_HisA/HisF"/>
</dbReference>
<dbReference type="EC" id="4.3.2.10" evidence="4"/>
<dbReference type="Gene3D" id="3.20.20.70">
    <property type="entry name" value="Aldolase class I"/>
    <property type="match status" value="1"/>
</dbReference>
<evidence type="ECO:0000256" key="9">
    <source>
        <dbReference type="ARBA" id="ARBA00030264"/>
    </source>
</evidence>
<evidence type="ECO:0000256" key="6">
    <source>
        <dbReference type="ARBA" id="ARBA00023102"/>
    </source>
</evidence>
<dbReference type="InterPro" id="IPR006062">
    <property type="entry name" value="His_biosynth"/>
</dbReference>
<dbReference type="NCBIfam" id="NF038364">
    <property type="entry name" value="AglZ_HisF2_fam"/>
    <property type="match status" value="1"/>
</dbReference>